<reference evidence="1" key="1">
    <citation type="journal article" date="2023" name="Science">
        <title>Genome structures resolve the early diversification of teleost fishes.</title>
        <authorList>
            <person name="Parey E."/>
            <person name="Louis A."/>
            <person name="Montfort J."/>
            <person name="Bouchez O."/>
            <person name="Roques C."/>
            <person name="Iampietro C."/>
            <person name="Lluch J."/>
            <person name="Castinel A."/>
            <person name="Donnadieu C."/>
            <person name="Desvignes T."/>
            <person name="Floi Bucao C."/>
            <person name="Jouanno E."/>
            <person name="Wen M."/>
            <person name="Mejri S."/>
            <person name="Dirks R."/>
            <person name="Jansen H."/>
            <person name="Henkel C."/>
            <person name="Chen W.J."/>
            <person name="Zahm M."/>
            <person name="Cabau C."/>
            <person name="Klopp C."/>
            <person name="Thompson A.W."/>
            <person name="Robinson-Rechavi M."/>
            <person name="Braasch I."/>
            <person name="Lecointre G."/>
            <person name="Bobe J."/>
            <person name="Postlethwait J.H."/>
            <person name="Berthelot C."/>
            <person name="Roest Crollius H."/>
            <person name="Guiguen Y."/>
        </authorList>
    </citation>
    <scope>NUCLEOTIDE SEQUENCE</scope>
    <source>
        <strain evidence="1">NC1722</strain>
    </source>
</reference>
<evidence type="ECO:0000313" key="2">
    <source>
        <dbReference type="Proteomes" id="UP001221898"/>
    </source>
</evidence>
<protein>
    <submittedName>
        <fullName evidence="1">Uncharacterized protein</fullName>
    </submittedName>
</protein>
<organism evidence="1 2">
    <name type="scientific">Aldrovandia affinis</name>
    <dbReference type="NCBI Taxonomy" id="143900"/>
    <lineage>
        <taxon>Eukaryota</taxon>
        <taxon>Metazoa</taxon>
        <taxon>Chordata</taxon>
        <taxon>Craniata</taxon>
        <taxon>Vertebrata</taxon>
        <taxon>Euteleostomi</taxon>
        <taxon>Actinopterygii</taxon>
        <taxon>Neopterygii</taxon>
        <taxon>Teleostei</taxon>
        <taxon>Notacanthiformes</taxon>
        <taxon>Halosauridae</taxon>
        <taxon>Aldrovandia</taxon>
    </lineage>
</organism>
<keyword evidence="2" id="KW-1185">Reference proteome</keyword>
<dbReference type="AlphaFoldDB" id="A0AAD7T963"/>
<proteinExistence type="predicted"/>
<dbReference type="EMBL" id="JAINUG010000007">
    <property type="protein sequence ID" value="KAJ8416133.1"/>
    <property type="molecule type" value="Genomic_DNA"/>
</dbReference>
<accession>A0AAD7T963</accession>
<name>A0AAD7T963_9TELE</name>
<comment type="caution">
    <text evidence="1">The sequence shown here is derived from an EMBL/GenBank/DDBJ whole genome shotgun (WGS) entry which is preliminary data.</text>
</comment>
<evidence type="ECO:0000313" key="1">
    <source>
        <dbReference type="EMBL" id="KAJ8416133.1"/>
    </source>
</evidence>
<dbReference type="Proteomes" id="UP001221898">
    <property type="component" value="Unassembled WGS sequence"/>
</dbReference>
<sequence length="75" mass="7952">MAAFLSSIMGDKSEIIIDTVAELAKDQLAGIVGGDTKEEEKEEGFADAITNTAKDVMAKKAADNAMETALDFELL</sequence>
<gene>
    <name evidence="1" type="ORF">AAFF_G00381550</name>
</gene>